<feature type="signal peptide" evidence="2">
    <location>
        <begin position="1"/>
        <end position="18"/>
    </location>
</feature>
<dbReference type="EMBL" id="MCFG01000030">
    <property type="protein sequence ID" value="ORX85810.1"/>
    <property type="molecule type" value="Genomic_DNA"/>
</dbReference>
<organism evidence="3 4">
    <name type="scientific">Anaeromyces robustus</name>
    <dbReference type="NCBI Taxonomy" id="1754192"/>
    <lineage>
        <taxon>Eukaryota</taxon>
        <taxon>Fungi</taxon>
        <taxon>Fungi incertae sedis</taxon>
        <taxon>Chytridiomycota</taxon>
        <taxon>Chytridiomycota incertae sedis</taxon>
        <taxon>Neocallimastigomycetes</taxon>
        <taxon>Neocallimastigales</taxon>
        <taxon>Neocallimastigaceae</taxon>
        <taxon>Anaeromyces</taxon>
    </lineage>
</organism>
<dbReference type="Proteomes" id="UP000193944">
    <property type="component" value="Unassembled WGS sequence"/>
</dbReference>
<keyword evidence="2" id="KW-0732">Signal</keyword>
<feature type="compositionally biased region" description="Low complexity" evidence="1">
    <location>
        <begin position="1180"/>
        <end position="1201"/>
    </location>
</feature>
<feature type="region of interest" description="Disordered" evidence="1">
    <location>
        <begin position="1179"/>
        <end position="1202"/>
    </location>
</feature>
<reference evidence="3 4" key="2">
    <citation type="submission" date="2016-08" db="EMBL/GenBank/DDBJ databases">
        <title>Pervasive Adenine N6-methylation of Active Genes in Fungi.</title>
        <authorList>
            <consortium name="DOE Joint Genome Institute"/>
            <person name="Mondo S.J."/>
            <person name="Dannebaum R.O."/>
            <person name="Kuo R.C."/>
            <person name="Labutti K."/>
            <person name="Haridas S."/>
            <person name="Kuo A."/>
            <person name="Salamov A."/>
            <person name="Ahrendt S.R."/>
            <person name="Lipzen A."/>
            <person name="Sullivan W."/>
            <person name="Andreopoulos W.B."/>
            <person name="Clum A."/>
            <person name="Lindquist E."/>
            <person name="Daum C."/>
            <person name="Ramamoorthy G.K."/>
            <person name="Gryganskyi A."/>
            <person name="Culley D."/>
            <person name="Magnuson J.K."/>
            <person name="James T.Y."/>
            <person name="O'Malley M.A."/>
            <person name="Stajich J.E."/>
            <person name="Spatafora J.W."/>
            <person name="Visel A."/>
            <person name="Grigoriev I.V."/>
        </authorList>
    </citation>
    <scope>NUCLEOTIDE SEQUENCE [LARGE SCALE GENOMIC DNA]</scope>
    <source>
        <strain evidence="3 4">S4</strain>
    </source>
</reference>
<name>A0A1Y1XJ76_9FUNG</name>
<accession>A0A1Y1XJ76</accession>
<reference evidence="3 4" key="1">
    <citation type="submission" date="2016-08" db="EMBL/GenBank/DDBJ databases">
        <title>A Parts List for Fungal Cellulosomes Revealed by Comparative Genomics.</title>
        <authorList>
            <consortium name="DOE Joint Genome Institute"/>
            <person name="Haitjema C.H."/>
            <person name="Gilmore S.P."/>
            <person name="Henske J.K."/>
            <person name="Solomon K.V."/>
            <person name="De Groot R."/>
            <person name="Kuo A."/>
            <person name="Mondo S.J."/>
            <person name="Salamov A.A."/>
            <person name="Labutti K."/>
            <person name="Zhao Z."/>
            <person name="Chiniquy J."/>
            <person name="Barry K."/>
            <person name="Brewer H.M."/>
            <person name="Purvine S.O."/>
            <person name="Wright A.T."/>
            <person name="Boxma B."/>
            <person name="Van Alen T."/>
            <person name="Hackstein J.H."/>
            <person name="Baker S.E."/>
            <person name="Grigoriev I.V."/>
            <person name="O'Malley M.A."/>
        </authorList>
    </citation>
    <scope>NUCLEOTIDE SEQUENCE [LARGE SCALE GENOMIC DNA]</scope>
    <source>
        <strain evidence="3 4">S4</strain>
    </source>
</reference>
<protein>
    <submittedName>
        <fullName evidence="3">Uncharacterized protein</fullName>
    </submittedName>
</protein>
<comment type="caution">
    <text evidence="3">The sequence shown here is derived from an EMBL/GenBank/DDBJ whole genome shotgun (WGS) entry which is preliminary data.</text>
</comment>
<feature type="compositionally biased region" description="Low complexity" evidence="1">
    <location>
        <begin position="1419"/>
        <end position="1442"/>
    </location>
</feature>
<proteinExistence type="predicted"/>
<sequence>MNWKFFFLFFIYFIIVYCEYVDYAVEELAALILAAGNEDGTIAKEVDPETISSSNNNNEISFEKRPILIDISNIGNEYDLMDIQHIIPSLRGLEGEELDKKFHELYELATRVFNTFMDPETEVQDRPANINTYDGLRDLIISKDKSESIGLCNNDVKTRIFFVPNDSAISMMKIFIYNFENDDIDGIDMNDFDKLPENIKSEWKKEKFSLPSEELSKVIAMKCIQTWACKKIFYIDESSDVDILKYLDEISFNIVETTDSNNNLHYSVMIVNDYTAQIFYVFTLTYDGDKYSDDKRFSPKYSYYDDISYNVGGYHITFDEKNNSINREGINLIAACGTIFVTEENGKKIILRPKDYILKDQNGKIKTDDLNGNLLEANFANIESLKSFDENEENIICDRYDISYATIKMISKRFIDKRLNSLTVDGLTDDQLLDLNAIYQLMAIKDVFIDPLNYGQNGMLHYTKNNKLEYISQMSDFEESRYLASYTQSKVNLELESGSTGLTNFATPVTSYDLEDAISTADKIIQNYLNKYSKRNLSLLLSKRDENQVELINGWMDKAEIYEKIYLAGESFTLEDTLKELSNRQDYSIANEIQTYQEFKNKNNMDTKISFQHLSTLESYFNRCLRIHIKHFGSETLLDSNGRYVFRNLPNINIEASKDTRILFNLYENVLEDIFDIIDDSVESTYEDNLLRYKSENLSKRDDMSDMIEINDIYILNEIYLIDLEDLSIVDRLRDVILEVKDILTAIEIHNNDENEPINGSGTFAELYRELVIKYKEGFPENLEIQEIRETKRENEPKTKLKIERIIGRIDEDALYDYILNNLNSKFYLKHIFKHMRLEISSMLNENEEEIIDDNTKQKLLNLQEKIFDKLMNYLGYSSPKGHEEEGEHLLEVINNYNDLYIFLHVSFYIDPDDESIMGIPTDEIVERMEYIYNEKLIDSINKIIQTYPDYFTLKDGEMDFRNYLETNANIANYCYFGELLNIEPSAKDYSKILGQEVKSIGEALSIIIEKIPPEQCLDLEKALALKKEMIRSLSEATRNQDEIDDYENYYRNLITKSNNKIVNTKYFEAQNESIYRLFMNFMRVLSYFDNHVVLNNVRNGNDEGLDYSSIYVDDNGEPILNDFDVFCDTISKSIIELNEKNATLLIDNNNNIEMKKRNVNNIANLKVKRLNFGKEDYENNNNNNINNNINNERINQQQGRRINRRRNAVTYNMVMNDFGGEGEYRNYLRNMYGDEAANFGNNGNGGNTDNNNGGNSGNGGNGNNNGNGGNGNNSGNDGNSDNNDNDSYNSNNNRPGPSASVNNYDGQISSYVRNYGVSSLSGASGPLVGRTYSQYRDSIAKDPEATTFEQQSTIRNTAKLNRISGAGKAKPKKDRLHSTIGRAIEKKSPSNDYRERINRRYRRHKDRPRQNSQIRKTNNNNRNNNNKNSGNKNNNNKGKKN</sequence>
<evidence type="ECO:0000313" key="4">
    <source>
        <dbReference type="Proteomes" id="UP000193944"/>
    </source>
</evidence>
<feature type="region of interest" description="Disordered" evidence="1">
    <location>
        <begin position="1243"/>
        <end position="1306"/>
    </location>
</feature>
<dbReference type="STRING" id="1754192.A0A1Y1XJ76"/>
<feature type="compositionally biased region" description="Gly residues" evidence="1">
    <location>
        <begin position="1255"/>
        <end position="1273"/>
    </location>
</feature>
<feature type="region of interest" description="Disordered" evidence="1">
    <location>
        <begin position="1362"/>
        <end position="1442"/>
    </location>
</feature>
<evidence type="ECO:0000256" key="2">
    <source>
        <dbReference type="SAM" id="SignalP"/>
    </source>
</evidence>
<feature type="compositionally biased region" description="Low complexity" evidence="1">
    <location>
        <begin position="1274"/>
        <end position="1294"/>
    </location>
</feature>
<evidence type="ECO:0000256" key="1">
    <source>
        <dbReference type="SAM" id="MobiDB-lite"/>
    </source>
</evidence>
<evidence type="ECO:0000313" key="3">
    <source>
        <dbReference type="EMBL" id="ORX85810.1"/>
    </source>
</evidence>
<feature type="compositionally biased region" description="Basic and acidic residues" evidence="1">
    <location>
        <begin position="1384"/>
        <end position="1399"/>
    </location>
</feature>
<keyword evidence="4" id="KW-1185">Reference proteome</keyword>
<gene>
    <name evidence="3" type="ORF">BCR32DRAFT_276025</name>
</gene>
<feature type="chain" id="PRO_5012960125" evidence="2">
    <location>
        <begin position="19"/>
        <end position="1442"/>
    </location>
</feature>